<dbReference type="RefSeq" id="WP_241370025.1">
    <property type="nucleotide sequence ID" value="NZ_JAKZFC010000005.1"/>
</dbReference>
<evidence type="ECO:0000313" key="2">
    <source>
        <dbReference type="EMBL" id="MCH7322890.1"/>
    </source>
</evidence>
<dbReference type="Proteomes" id="UP001316087">
    <property type="component" value="Unassembled WGS sequence"/>
</dbReference>
<gene>
    <name evidence="2" type="ORF">LZ480_13490</name>
</gene>
<sequence>MQKSKHYFFIDAVNKRLNPDDLEVTTFQQKLYRLNAGLAGEEKLKRVISDYNLRSKGRIYYNFECVNASGYTHQIDGLLVTAHFIVIFEVKQISGTLFYKPALHEFYRVSESNLQENFPNPFDQAYRHQLFIEYLLKTWQISIPVYYMVVIANIRAKLDSSLMDYPIMHISGVPYYLEKLYEQHPKPQANLSILQNHFALLYKQLPPRRTIEKHRLRKGVLCKQCQYLNVMYYKQGYFECSICQTKNKDAIIESLVHYRILISPRITNKEFREFFNIPCIHTASKMLRKLGLEKHGTNKGAFYIIPDSW</sequence>
<dbReference type="EMBL" id="JAKZFC010000005">
    <property type="protein sequence ID" value="MCH7322890.1"/>
    <property type="molecule type" value="Genomic_DNA"/>
</dbReference>
<dbReference type="InterPro" id="IPR011528">
    <property type="entry name" value="NERD"/>
</dbReference>
<comment type="caution">
    <text evidence="2">The sequence shown here is derived from an EMBL/GenBank/DDBJ whole genome shotgun (WGS) entry which is preliminary data.</text>
</comment>
<reference evidence="2 3" key="1">
    <citation type="submission" date="2022-03" db="EMBL/GenBank/DDBJ databases">
        <authorList>
            <person name="Jo J.-H."/>
            <person name="Im W.-T."/>
        </authorList>
    </citation>
    <scope>NUCLEOTIDE SEQUENCE [LARGE SCALE GENOMIC DNA]</scope>
    <source>
        <strain evidence="2 3">MA9</strain>
    </source>
</reference>
<evidence type="ECO:0000259" key="1">
    <source>
        <dbReference type="PROSITE" id="PS50965"/>
    </source>
</evidence>
<protein>
    <submittedName>
        <fullName evidence="2">NERD domain-containing protein</fullName>
    </submittedName>
</protein>
<name>A0ABS9UFH0_9BACL</name>
<dbReference type="Pfam" id="PF08378">
    <property type="entry name" value="NERD"/>
    <property type="match status" value="1"/>
</dbReference>
<evidence type="ECO:0000313" key="3">
    <source>
        <dbReference type="Proteomes" id="UP001316087"/>
    </source>
</evidence>
<keyword evidence="3" id="KW-1185">Reference proteome</keyword>
<proteinExistence type="predicted"/>
<accession>A0ABS9UFH0</accession>
<dbReference type="PROSITE" id="PS50965">
    <property type="entry name" value="NERD"/>
    <property type="match status" value="1"/>
</dbReference>
<feature type="domain" description="NERD" evidence="1">
    <location>
        <begin position="36"/>
        <end position="155"/>
    </location>
</feature>
<organism evidence="2 3">
    <name type="scientific">Solibacillus palustris</name>
    <dbReference type="NCBI Taxonomy" id="2908203"/>
    <lineage>
        <taxon>Bacteria</taxon>
        <taxon>Bacillati</taxon>
        <taxon>Bacillota</taxon>
        <taxon>Bacilli</taxon>
        <taxon>Bacillales</taxon>
        <taxon>Caryophanaceae</taxon>
        <taxon>Solibacillus</taxon>
    </lineage>
</organism>